<evidence type="ECO:0000256" key="1">
    <source>
        <dbReference type="SAM" id="SignalP"/>
    </source>
</evidence>
<proteinExistence type="predicted"/>
<comment type="caution">
    <text evidence="2">The sequence shown here is derived from an EMBL/GenBank/DDBJ whole genome shotgun (WGS) entry which is preliminary data.</text>
</comment>
<feature type="signal peptide" evidence="1">
    <location>
        <begin position="1"/>
        <end position="22"/>
    </location>
</feature>
<accession>A0A2S4AQL2</accession>
<protein>
    <recommendedName>
        <fullName evidence="4">DUF2845 domain-containing protein</fullName>
    </recommendedName>
</protein>
<dbReference type="OrthoDB" id="6897087at2"/>
<dbReference type="AlphaFoldDB" id="A0A2S4AQL2"/>
<dbReference type="RefSeq" id="WP_102856731.1">
    <property type="nucleotide sequence ID" value="NZ_JAMOHQ010000003.1"/>
</dbReference>
<dbReference type="EMBL" id="PPXG01000002">
    <property type="protein sequence ID" value="POH83751.1"/>
    <property type="molecule type" value="Genomic_DNA"/>
</dbReference>
<keyword evidence="1" id="KW-0732">Signal</keyword>
<dbReference type="Proteomes" id="UP000237068">
    <property type="component" value="Unassembled WGS sequence"/>
</dbReference>
<dbReference type="InterPro" id="IPR021268">
    <property type="entry name" value="DUF2845"/>
</dbReference>
<evidence type="ECO:0008006" key="4">
    <source>
        <dbReference type="Google" id="ProtNLM"/>
    </source>
</evidence>
<reference evidence="2 3" key="1">
    <citation type="submission" date="2018-01" db="EMBL/GenBank/DDBJ databases">
        <title>Denitrification phenotypes of diverse strains of Pseudomonas stutzeri.</title>
        <authorList>
            <person name="Milligan D.A."/>
            <person name="Bergaust L."/>
            <person name="Bakken L.R."/>
            <person name="Frostegard A."/>
        </authorList>
    </citation>
    <scope>NUCLEOTIDE SEQUENCE [LARGE SCALE GENOMIC DNA]</scope>
    <source>
        <strain evidence="2 3">24a13</strain>
    </source>
</reference>
<dbReference type="Pfam" id="PF11006">
    <property type="entry name" value="DUF2845"/>
    <property type="match status" value="1"/>
</dbReference>
<sequence>MGSKTTALILLAGALFGAAAEASMRCGTRLVHLGDTREQVEAKCGPADSQTFEGPSLRSDGVVQPGAVRIDRWAYGPRNGAHYHLRFIDGSLVEIRMERNP</sequence>
<name>A0A2S4AQL2_STUST</name>
<feature type="chain" id="PRO_5015571763" description="DUF2845 domain-containing protein" evidence="1">
    <location>
        <begin position="23"/>
        <end position="101"/>
    </location>
</feature>
<evidence type="ECO:0000313" key="2">
    <source>
        <dbReference type="EMBL" id="POH83751.1"/>
    </source>
</evidence>
<gene>
    <name evidence="2" type="ORF">CXK91_04070</name>
</gene>
<evidence type="ECO:0000313" key="3">
    <source>
        <dbReference type="Proteomes" id="UP000237068"/>
    </source>
</evidence>
<organism evidence="2 3">
    <name type="scientific">Stutzerimonas stutzeri</name>
    <name type="common">Pseudomonas stutzeri</name>
    <dbReference type="NCBI Taxonomy" id="316"/>
    <lineage>
        <taxon>Bacteria</taxon>
        <taxon>Pseudomonadati</taxon>
        <taxon>Pseudomonadota</taxon>
        <taxon>Gammaproteobacteria</taxon>
        <taxon>Pseudomonadales</taxon>
        <taxon>Pseudomonadaceae</taxon>
        <taxon>Stutzerimonas</taxon>
    </lineage>
</organism>